<keyword evidence="5 9" id="KW-0312">Gluconeogenesis</keyword>
<dbReference type="HAMAP" id="MF_00147_B">
    <property type="entry name" value="TIM_B"/>
    <property type="match status" value="1"/>
</dbReference>
<feature type="active site" description="Electrophile" evidence="9">
    <location>
        <position position="91"/>
    </location>
</feature>
<feature type="binding site" evidence="9">
    <location>
        <position position="168"/>
    </location>
    <ligand>
        <name>substrate</name>
    </ligand>
</feature>
<dbReference type="Proteomes" id="UP000005711">
    <property type="component" value="Unassembled WGS sequence"/>
</dbReference>
<evidence type="ECO:0000313" key="11">
    <source>
        <dbReference type="EMBL" id="EFA90451.1"/>
    </source>
</evidence>
<dbReference type="InterPro" id="IPR000652">
    <property type="entry name" value="Triosephosphate_isomerase"/>
</dbReference>
<dbReference type="GO" id="GO:0046166">
    <property type="term" value="P:glyceraldehyde-3-phosphate biosynthetic process"/>
    <property type="evidence" value="ECO:0007669"/>
    <property type="project" value="TreeGrafter"/>
</dbReference>
<comment type="pathway">
    <text evidence="1 9 10">Carbohydrate degradation; glycolysis; D-glyceraldehyde 3-phosphate from glycerone phosphate: step 1/1.</text>
</comment>
<dbReference type="eggNOG" id="COG0149">
    <property type="taxonomic scope" value="Bacteria"/>
</dbReference>
<dbReference type="CDD" id="cd00311">
    <property type="entry name" value="TIM"/>
    <property type="match status" value="1"/>
</dbReference>
<dbReference type="GO" id="GO:0019563">
    <property type="term" value="P:glycerol catabolic process"/>
    <property type="evidence" value="ECO:0007669"/>
    <property type="project" value="TreeGrafter"/>
</dbReference>
<dbReference type="GO" id="GO:0006094">
    <property type="term" value="P:gluconeogenesis"/>
    <property type="evidence" value="ECO:0007669"/>
    <property type="project" value="UniProtKB-UniRule"/>
</dbReference>
<dbReference type="EMBL" id="ADDO01000023">
    <property type="protein sequence ID" value="EFA90451.1"/>
    <property type="molecule type" value="Genomic_DNA"/>
</dbReference>
<reference evidence="11 12" key="1">
    <citation type="submission" date="2009-12" db="EMBL/GenBank/DDBJ databases">
        <title>Genome Sequence of Peptoniphilus lacrimalis 315-B.</title>
        <authorList>
            <person name="Durkin A.S."/>
            <person name="Madupu R."/>
            <person name="Torralba M."/>
            <person name="Methe B."/>
            <person name="Sutton G."/>
            <person name="Strausberg R.L."/>
            <person name="Nelson K.E."/>
        </authorList>
    </citation>
    <scope>NUCLEOTIDE SEQUENCE [LARGE SCALE GENOMIC DNA]</scope>
    <source>
        <strain evidence="11 12">315-B</strain>
    </source>
</reference>
<dbReference type="UniPathway" id="UPA00109">
    <property type="reaction ID" value="UER00189"/>
</dbReference>
<dbReference type="RefSeq" id="WP_004824253.1">
    <property type="nucleotide sequence ID" value="NZ_ADDO01000023.1"/>
</dbReference>
<dbReference type="Gene3D" id="3.20.20.70">
    <property type="entry name" value="Aldolase class I"/>
    <property type="match status" value="1"/>
</dbReference>
<dbReference type="GO" id="GO:0005829">
    <property type="term" value="C:cytosol"/>
    <property type="evidence" value="ECO:0007669"/>
    <property type="project" value="TreeGrafter"/>
</dbReference>
<keyword evidence="7 9" id="KW-0324">Glycolysis</keyword>
<evidence type="ECO:0000256" key="8">
    <source>
        <dbReference type="ARBA" id="ARBA00023235"/>
    </source>
</evidence>
<feature type="binding site" evidence="9">
    <location>
        <begin position="9"/>
        <end position="11"/>
    </location>
    <ligand>
        <name>substrate</name>
    </ligand>
</feature>
<dbReference type="InterPro" id="IPR022896">
    <property type="entry name" value="TrioseP_Isoase_bac/euk"/>
</dbReference>
<protein>
    <recommendedName>
        <fullName evidence="4 9">Triosephosphate isomerase</fullName>
        <shortName evidence="9">TIM</shortName>
        <shortName evidence="9">TPI</shortName>
        <ecNumber evidence="3 9">5.3.1.1</ecNumber>
    </recommendedName>
    <alternativeName>
        <fullName evidence="9">Triose-phosphate isomerase</fullName>
    </alternativeName>
</protein>
<comment type="similarity">
    <text evidence="2 9 10">Belongs to the triosephosphate isomerase family.</text>
</comment>
<dbReference type="PANTHER" id="PTHR21139:SF42">
    <property type="entry name" value="TRIOSEPHOSPHATE ISOMERASE"/>
    <property type="match status" value="1"/>
</dbReference>
<dbReference type="GO" id="GO:0006096">
    <property type="term" value="P:glycolytic process"/>
    <property type="evidence" value="ECO:0007669"/>
    <property type="project" value="UniProtKB-UniRule"/>
</dbReference>
<evidence type="ECO:0000256" key="1">
    <source>
        <dbReference type="ARBA" id="ARBA00004680"/>
    </source>
</evidence>
<accession>D1VSN6</accession>
<evidence type="ECO:0000256" key="9">
    <source>
        <dbReference type="HAMAP-Rule" id="MF_00147"/>
    </source>
</evidence>
<evidence type="ECO:0000256" key="4">
    <source>
        <dbReference type="ARBA" id="ARBA00019397"/>
    </source>
</evidence>
<dbReference type="PROSITE" id="PS00171">
    <property type="entry name" value="TIM_1"/>
    <property type="match status" value="1"/>
</dbReference>
<keyword evidence="12" id="KW-1185">Reference proteome</keyword>
<keyword evidence="8 9" id="KW-0413">Isomerase</keyword>
<organism evidence="11 12">
    <name type="scientific">Peptoniphilus lacrimalis 315-B</name>
    <dbReference type="NCBI Taxonomy" id="596330"/>
    <lineage>
        <taxon>Bacteria</taxon>
        <taxon>Bacillati</taxon>
        <taxon>Bacillota</taxon>
        <taxon>Tissierellia</taxon>
        <taxon>Tissierellales</taxon>
        <taxon>Peptoniphilaceae</taxon>
        <taxon>Peptoniphilus</taxon>
    </lineage>
</organism>
<comment type="caution">
    <text evidence="11">The sequence shown here is derived from an EMBL/GenBank/DDBJ whole genome shotgun (WGS) entry which is preliminary data.</text>
</comment>
<feature type="binding site" evidence="9">
    <location>
        <begin position="228"/>
        <end position="229"/>
    </location>
    <ligand>
        <name>substrate</name>
    </ligand>
</feature>
<dbReference type="Pfam" id="PF00121">
    <property type="entry name" value="TIM"/>
    <property type="match status" value="1"/>
</dbReference>
<feature type="binding site" evidence="9">
    <location>
        <position position="207"/>
    </location>
    <ligand>
        <name>substrate</name>
    </ligand>
</feature>
<gene>
    <name evidence="9 11" type="primary">tpiA</name>
    <name evidence="11" type="ORF">HMPREF0628_1040</name>
</gene>
<dbReference type="PROSITE" id="PS51440">
    <property type="entry name" value="TIM_2"/>
    <property type="match status" value="1"/>
</dbReference>
<dbReference type="AlphaFoldDB" id="D1VSN6"/>
<dbReference type="InterPro" id="IPR035990">
    <property type="entry name" value="TIM_sf"/>
</dbReference>
<evidence type="ECO:0000256" key="2">
    <source>
        <dbReference type="ARBA" id="ARBA00007422"/>
    </source>
</evidence>
<dbReference type="EC" id="5.3.1.1" evidence="3 9"/>
<dbReference type="FunFam" id="3.20.20.70:FF:000016">
    <property type="entry name" value="Triosephosphate isomerase"/>
    <property type="match status" value="1"/>
</dbReference>
<comment type="catalytic activity">
    <reaction evidence="9 10">
        <text>D-glyceraldehyde 3-phosphate = dihydroxyacetone phosphate</text>
        <dbReference type="Rhea" id="RHEA:18585"/>
        <dbReference type="ChEBI" id="CHEBI:57642"/>
        <dbReference type="ChEBI" id="CHEBI:59776"/>
        <dbReference type="EC" id="5.3.1.1"/>
    </reaction>
</comment>
<comment type="function">
    <text evidence="9">Involved in the gluconeogenesis. Catalyzes stereospecifically the conversion of dihydroxyacetone phosphate (DHAP) to D-glyceraldehyde-3-phosphate (G3P).</text>
</comment>
<evidence type="ECO:0000256" key="5">
    <source>
        <dbReference type="ARBA" id="ARBA00022432"/>
    </source>
</evidence>
<evidence type="ECO:0000256" key="6">
    <source>
        <dbReference type="ARBA" id="ARBA00022490"/>
    </source>
</evidence>
<keyword evidence="6 9" id="KW-0963">Cytoplasm</keyword>
<dbReference type="UniPathway" id="UPA00138"/>
<comment type="pathway">
    <text evidence="9 10">Carbohydrate biosynthesis; gluconeogenesis.</text>
</comment>
<dbReference type="NCBIfam" id="TIGR00419">
    <property type="entry name" value="tim"/>
    <property type="match status" value="1"/>
</dbReference>
<dbReference type="GO" id="GO:0004807">
    <property type="term" value="F:triose-phosphate isomerase activity"/>
    <property type="evidence" value="ECO:0007669"/>
    <property type="project" value="UniProtKB-UniRule"/>
</dbReference>
<evidence type="ECO:0000313" key="12">
    <source>
        <dbReference type="Proteomes" id="UP000005711"/>
    </source>
</evidence>
<sequence length="247" mass="27933">MRTKFICGNWKMNKTAKEAEEFIKDLVKNDFKDVDVLIAPPFTSLDAVKRNSNGKIYVGSQNICKFNDGAYTGEVSGKMLKEFCDYVIIGHSERRTIFSEDYQTIREKILRAFENNLKVILCLGEEAEVREKNKQNDFVKEEILAALDNLDFNRDNLTIAYEPIWAIGTGKTCSSEDAQDMCKFIRHTLSKLNKNESEFIRILYGGSVKGSNAKNLLACPDIDGALVGGASLEAKEFLKIINYKENI</sequence>
<proteinExistence type="inferred from homology"/>
<evidence type="ECO:0000256" key="10">
    <source>
        <dbReference type="RuleBase" id="RU363013"/>
    </source>
</evidence>
<dbReference type="InterPro" id="IPR013785">
    <property type="entry name" value="Aldolase_TIM"/>
</dbReference>
<dbReference type="PANTHER" id="PTHR21139">
    <property type="entry name" value="TRIOSEPHOSPHATE ISOMERASE"/>
    <property type="match status" value="1"/>
</dbReference>
<dbReference type="InterPro" id="IPR020861">
    <property type="entry name" value="Triosephosphate_isomerase_AS"/>
</dbReference>
<evidence type="ECO:0000256" key="3">
    <source>
        <dbReference type="ARBA" id="ARBA00011940"/>
    </source>
</evidence>
<comment type="subunit">
    <text evidence="9 10">Homodimer.</text>
</comment>
<comment type="subcellular location">
    <subcellularLocation>
        <location evidence="9 10">Cytoplasm</location>
    </subcellularLocation>
</comment>
<evidence type="ECO:0000256" key="7">
    <source>
        <dbReference type="ARBA" id="ARBA00023152"/>
    </source>
</evidence>
<dbReference type="SUPFAM" id="SSF51351">
    <property type="entry name" value="Triosephosphate isomerase (TIM)"/>
    <property type="match status" value="1"/>
</dbReference>
<feature type="active site" description="Proton acceptor" evidence="9">
    <location>
        <position position="162"/>
    </location>
</feature>
<name>D1VSN6_9FIRM</name>